<dbReference type="EMBL" id="AVOT02017233">
    <property type="protein sequence ID" value="MBW0503211.1"/>
    <property type="molecule type" value="Genomic_DNA"/>
</dbReference>
<protein>
    <submittedName>
        <fullName evidence="1">Uncharacterized protein</fullName>
    </submittedName>
</protein>
<dbReference type="Proteomes" id="UP000765509">
    <property type="component" value="Unassembled WGS sequence"/>
</dbReference>
<evidence type="ECO:0000313" key="1">
    <source>
        <dbReference type="EMBL" id="MBW0503211.1"/>
    </source>
</evidence>
<comment type="caution">
    <text evidence="1">The sequence shown here is derived from an EMBL/GenBank/DDBJ whole genome shotgun (WGS) entry which is preliminary data.</text>
</comment>
<name>A0A9Q3DMI7_9BASI</name>
<gene>
    <name evidence="1" type="ORF">O181_042926</name>
</gene>
<organism evidence="1 2">
    <name type="scientific">Austropuccinia psidii MF-1</name>
    <dbReference type="NCBI Taxonomy" id="1389203"/>
    <lineage>
        <taxon>Eukaryota</taxon>
        <taxon>Fungi</taxon>
        <taxon>Dikarya</taxon>
        <taxon>Basidiomycota</taxon>
        <taxon>Pucciniomycotina</taxon>
        <taxon>Pucciniomycetes</taxon>
        <taxon>Pucciniales</taxon>
        <taxon>Sphaerophragmiaceae</taxon>
        <taxon>Austropuccinia</taxon>
    </lineage>
</organism>
<dbReference type="OrthoDB" id="3254880at2759"/>
<sequence length="335" mass="38649">MLWGMIEEHSVPPSPNHSLLKEFNAQFSTNEQINDTAKSKTGTTLINKKEVQTLHDACAGHNKIGKHIINLEDFYFHYICSLLSRLGICVWAPELEEAPGFLYNEACCTVTLTTFCQLACSGAYQYMCANISYLNDINLLHCAYDHFVHYLMTEKFKKENKQAGKNFEDDKKRVTQQRRQRVRCFLSLSLVSPLLSHGLPNQLACKWYRFAVENNYPQQYLSVLQDVNAHSNDEFIPRFKSYAIKKLAYHSESANIFFRNLDQKMSESNNLLGKPASLRPQCQPIAPMPSRFTKAPKRMPLDFYSPDWFNNRDYAERFVVANTKQVAFIPTTDIQ</sequence>
<keyword evidence="2" id="KW-1185">Reference proteome</keyword>
<accession>A0A9Q3DMI7</accession>
<proteinExistence type="predicted"/>
<evidence type="ECO:0000313" key="2">
    <source>
        <dbReference type="Proteomes" id="UP000765509"/>
    </source>
</evidence>
<dbReference type="AlphaFoldDB" id="A0A9Q3DMI7"/>
<reference evidence="1" key="1">
    <citation type="submission" date="2021-03" db="EMBL/GenBank/DDBJ databases">
        <title>Draft genome sequence of rust myrtle Austropuccinia psidii MF-1, a brazilian biotype.</title>
        <authorList>
            <person name="Quecine M.C."/>
            <person name="Pachon D.M.R."/>
            <person name="Bonatelli M.L."/>
            <person name="Correr F.H."/>
            <person name="Franceschini L.M."/>
            <person name="Leite T.F."/>
            <person name="Margarido G.R.A."/>
            <person name="Almeida C.A."/>
            <person name="Ferrarezi J.A."/>
            <person name="Labate C.A."/>
        </authorList>
    </citation>
    <scope>NUCLEOTIDE SEQUENCE</scope>
    <source>
        <strain evidence="1">MF-1</strain>
    </source>
</reference>